<dbReference type="HOGENOM" id="CLU_007316_1_0_1"/>
<dbReference type="InterPro" id="IPR012337">
    <property type="entry name" value="RNaseH-like_sf"/>
</dbReference>
<dbReference type="VEuPathDB" id="FungiDB:PLEOSDRAFT_1049064"/>
<dbReference type="InterPro" id="IPR008906">
    <property type="entry name" value="HATC_C_dom"/>
</dbReference>
<dbReference type="GO" id="GO:0046983">
    <property type="term" value="F:protein dimerization activity"/>
    <property type="evidence" value="ECO:0007669"/>
    <property type="project" value="InterPro"/>
</dbReference>
<accession>A0A067NID0</accession>
<sequence length="654" mass="73511">DHNRGWLSSRSDVLLNHLRNCEFQPVDVCLSAQEEQKQRDALAANKGARRQQPRVPVPGVILTRRLLPRAVTVMRTEILAQVSGEHGTAQCDGWSGLNNHHYIAFMVTISNKVYTVRVHDASNERKTAQLLYDHMIEVLRILDVDWKVVVVGFTTDASGEARKARKMLTESHPHLICPDCYAHQVGLSISHYIPRDLIHLKLNLSRAGQTALSVIRAVLTRWTAHYLAYRRLLELGPALRAMTSDDAMLSSNEKRLITGDRASRTKAREMVAIIDTPGFWQSLARMKTHLEPLARAANIAQAASCRLDQTLLTFGDLFVHYTYLISPENETEADANNTACTAILDSLEKRWAKSDQDVFIAATILNPFIKVIPFRQTVQWLSLAGVLSLLTRVYCRVFQVATSPPQLFDNLQDFFNNQGTYKELQSYAEVVSNEAQRNNHPLDPRKVYNGIKPLGGDHPPLSKLALHLLSICTNSASCERLFSVFGNTLTKLRNRLGNNSLTALAELKMHIRDEHLRGGTKERLKRFFGERKTQDTGPPLPPLPQGPTPIPAQLHPPIIPAIDGVADEFTEIATSFMLMLDDDDDDETLEFPSKISIKLSDLFDYRSTHWTEIHRRSASRTLDEELELYELVDLDADGDVDIDIDDAVGDILAN</sequence>
<dbReference type="EMBL" id="KL198013">
    <property type="protein sequence ID" value="KDQ23516.1"/>
    <property type="molecule type" value="Genomic_DNA"/>
</dbReference>
<feature type="non-terminal residue" evidence="3">
    <location>
        <position position="1"/>
    </location>
</feature>
<dbReference type="Pfam" id="PF04937">
    <property type="entry name" value="DUF659"/>
    <property type="match status" value="1"/>
</dbReference>
<dbReference type="AlphaFoldDB" id="A0A067NID0"/>
<proteinExistence type="predicted"/>
<dbReference type="OrthoDB" id="3270520at2759"/>
<evidence type="ECO:0000313" key="4">
    <source>
        <dbReference type="Proteomes" id="UP000027073"/>
    </source>
</evidence>
<feature type="domain" description="HAT C-terminal dimerisation" evidence="2">
    <location>
        <begin position="454"/>
        <end position="505"/>
    </location>
</feature>
<reference evidence="4" key="1">
    <citation type="journal article" date="2014" name="Proc. Natl. Acad. Sci. U.S.A.">
        <title>Extensive sampling of basidiomycete genomes demonstrates inadequacy of the white-rot/brown-rot paradigm for wood decay fungi.</title>
        <authorList>
            <person name="Riley R."/>
            <person name="Salamov A.A."/>
            <person name="Brown D.W."/>
            <person name="Nagy L.G."/>
            <person name="Floudas D."/>
            <person name="Held B.W."/>
            <person name="Levasseur A."/>
            <person name="Lombard V."/>
            <person name="Morin E."/>
            <person name="Otillar R."/>
            <person name="Lindquist E.A."/>
            <person name="Sun H."/>
            <person name="LaButti K.M."/>
            <person name="Schmutz J."/>
            <person name="Jabbour D."/>
            <person name="Luo H."/>
            <person name="Baker S.E."/>
            <person name="Pisabarro A.G."/>
            <person name="Walton J.D."/>
            <person name="Blanchette R.A."/>
            <person name="Henrissat B."/>
            <person name="Martin F."/>
            <person name="Cullen D."/>
            <person name="Hibbett D.S."/>
            <person name="Grigoriev I.V."/>
        </authorList>
    </citation>
    <scope>NUCLEOTIDE SEQUENCE [LARGE SCALE GENOMIC DNA]</scope>
    <source>
        <strain evidence="4">PC15</strain>
    </source>
</reference>
<feature type="domain" description="DUF659" evidence="1">
    <location>
        <begin position="77"/>
        <end position="187"/>
    </location>
</feature>
<dbReference type="SUPFAM" id="SSF53098">
    <property type="entry name" value="Ribonuclease H-like"/>
    <property type="match status" value="1"/>
</dbReference>
<organism evidence="3 4">
    <name type="scientific">Pleurotus ostreatus (strain PC15)</name>
    <name type="common">Oyster mushroom</name>
    <dbReference type="NCBI Taxonomy" id="1137138"/>
    <lineage>
        <taxon>Eukaryota</taxon>
        <taxon>Fungi</taxon>
        <taxon>Dikarya</taxon>
        <taxon>Basidiomycota</taxon>
        <taxon>Agaricomycotina</taxon>
        <taxon>Agaricomycetes</taxon>
        <taxon>Agaricomycetidae</taxon>
        <taxon>Agaricales</taxon>
        <taxon>Pleurotineae</taxon>
        <taxon>Pleurotaceae</taxon>
        <taxon>Pleurotus</taxon>
    </lineage>
</organism>
<name>A0A067NID0_PLEO1</name>
<gene>
    <name evidence="3" type="ORF">PLEOSDRAFT_1049064</name>
</gene>
<dbReference type="STRING" id="1137138.A0A067NID0"/>
<evidence type="ECO:0000313" key="3">
    <source>
        <dbReference type="EMBL" id="KDQ23516.1"/>
    </source>
</evidence>
<evidence type="ECO:0008006" key="5">
    <source>
        <dbReference type="Google" id="ProtNLM"/>
    </source>
</evidence>
<dbReference type="Pfam" id="PF05699">
    <property type="entry name" value="Dimer_Tnp_hAT"/>
    <property type="match status" value="1"/>
</dbReference>
<evidence type="ECO:0000259" key="1">
    <source>
        <dbReference type="Pfam" id="PF04937"/>
    </source>
</evidence>
<protein>
    <recommendedName>
        <fullName evidence="5">DUF659 domain-containing protein</fullName>
    </recommendedName>
</protein>
<evidence type="ECO:0000259" key="2">
    <source>
        <dbReference type="Pfam" id="PF05699"/>
    </source>
</evidence>
<dbReference type="Proteomes" id="UP000027073">
    <property type="component" value="Unassembled WGS sequence"/>
</dbReference>
<dbReference type="InParanoid" id="A0A067NID0"/>
<dbReference type="InterPro" id="IPR007021">
    <property type="entry name" value="DUF659"/>
</dbReference>